<evidence type="ECO:0008006" key="3">
    <source>
        <dbReference type="Google" id="ProtNLM"/>
    </source>
</evidence>
<organism evidence="1 2">
    <name type="scientific">Phytophthora nicotianae CJ01A1</name>
    <dbReference type="NCBI Taxonomy" id="1317063"/>
    <lineage>
        <taxon>Eukaryota</taxon>
        <taxon>Sar</taxon>
        <taxon>Stramenopiles</taxon>
        <taxon>Oomycota</taxon>
        <taxon>Peronosporomycetes</taxon>
        <taxon>Peronosporales</taxon>
        <taxon>Peronosporaceae</taxon>
        <taxon>Phytophthora</taxon>
    </lineage>
</organism>
<accession>W2XJZ6</accession>
<proteinExistence type="predicted"/>
<comment type="caution">
    <text evidence="1">The sequence shown here is derived from an EMBL/GenBank/DDBJ whole genome shotgun (WGS) entry which is preliminary data.</text>
</comment>
<reference evidence="1 2" key="1">
    <citation type="submission" date="2013-11" db="EMBL/GenBank/DDBJ databases">
        <title>The Genome Sequence of Phytophthora parasitica CJ01A1.</title>
        <authorList>
            <consortium name="The Broad Institute Genomics Platform"/>
            <person name="Russ C."/>
            <person name="Tyler B."/>
            <person name="Panabieres F."/>
            <person name="Shan W."/>
            <person name="Tripathy S."/>
            <person name="Grunwald N."/>
            <person name="Machado M."/>
            <person name="Johnson C.S."/>
            <person name="Walker B."/>
            <person name="Young S.K."/>
            <person name="Zeng Q."/>
            <person name="Gargeya S."/>
            <person name="Fitzgerald M."/>
            <person name="Haas B."/>
            <person name="Abouelleil A."/>
            <person name="Allen A.W."/>
            <person name="Alvarado L."/>
            <person name="Arachchi H.M."/>
            <person name="Berlin A.M."/>
            <person name="Chapman S.B."/>
            <person name="Gainer-Dewar J."/>
            <person name="Goldberg J."/>
            <person name="Griggs A."/>
            <person name="Gujja S."/>
            <person name="Hansen M."/>
            <person name="Howarth C."/>
            <person name="Imamovic A."/>
            <person name="Ireland A."/>
            <person name="Larimer J."/>
            <person name="McCowan C."/>
            <person name="Murphy C."/>
            <person name="Pearson M."/>
            <person name="Poon T.W."/>
            <person name="Priest M."/>
            <person name="Roberts A."/>
            <person name="Saif S."/>
            <person name="Shea T."/>
            <person name="Sisk P."/>
            <person name="Sykes S."/>
            <person name="Wortman J."/>
            <person name="Nusbaum C."/>
            <person name="Birren B."/>
        </authorList>
    </citation>
    <scope>NUCLEOTIDE SEQUENCE [LARGE SCALE GENOMIC DNA]</scope>
    <source>
        <strain evidence="1 2">CJ01A1</strain>
    </source>
</reference>
<evidence type="ECO:0000313" key="2">
    <source>
        <dbReference type="Proteomes" id="UP000018958"/>
    </source>
</evidence>
<dbReference type="InterPro" id="IPR012337">
    <property type="entry name" value="RNaseH-like_sf"/>
</dbReference>
<evidence type="ECO:0000313" key="1">
    <source>
        <dbReference type="EMBL" id="ETP23190.1"/>
    </source>
</evidence>
<protein>
    <recommendedName>
        <fullName evidence="3">DUF659 domain-containing protein</fullName>
    </recommendedName>
</protein>
<dbReference type="Proteomes" id="UP000018958">
    <property type="component" value="Unassembled WGS sequence"/>
</dbReference>
<name>W2XJZ6_PHYNI</name>
<gene>
    <name evidence="1" type="ORF">F441_03631</name>
</gene>
<dbReference type="AlphaFoldDB" id="W2XJZ6"/>
<dbReference type="EMBL" id="ANIX01000818">
    <property type="protein sequence ID" value="ETP23190.1"/>
    <property type="molecule type" value="Genomic_DNA"/>
</dbReference>
<dbReference type="OrthoDB" id="129430at2759"/>
<dbReference type="SUPFAM" id="SSF53098">
    <property type="entry name" value="Ribonuclease H-like"/>
    <property type="match status" value="1"/>
</dbReference>
<sequence>MNLRSVIFGFRRVECPYTGKRLANHVLDVARAIHASLLTTIWAITTDNAKNNESMVRSIRAKLPNAIQQHTQATMPSSAADVSTQSRLVIEELHKVCQVRCLAHVLQLAVKRTTTKSRTSEVDDICSR</sequence>